<dbReference type="EMBL" id="JACYXT010000021">
    <property type="protein sequence ID" value="MBD9728698.1"/>
    <property type="molecule type" value="Genomic_DNA"/>
</dbReference>
<reference evidence="2" key="1">
    <citation type="submission" date="2020-09" db="EMBL/GenBank/DDBJ databases">
        <title>Streptomyces canutascabiei sp. nov., which causes potato common scab and is distributed across the world.</title>
        <authorList>
            <person name="Nguyen H.P."/>
            <person name="Weisberg A.J."/>
            <person name="Chang J.H."/>
            <person name="Clarke C.R."/>
        </authorList>
    </citation>
    <scope>NUCLEOTIDE SEQUENCE</scope>
    <source>
        <strain evidence="2">ID-01-6.2a</strain>
    </source>
</reference>
<dbReference type="RefSeq" id="WP_192365124.1">
    <property type="nucleotide sequence ID" value="NZ_CP119182.1"/>
</dbReference>
<name>A0A927QIR3_9ACTN</name>
<evidence type="ECO:0000313" key="2">
    <source>
        <dbReference type="EMBL" id="MBD9728698.1"/>
    </source>
</evidence>
<dbReference type="Proteomes" id="UP000661025">
    <property type="component" value="Unassembled WGS sequence"/>
</dbReference>
<dbReference type="AlphaFoldDB" id="A0A927QIR3"/>
<sequence length="58" mass="6529">MFTLLAAMDHTGHVPAQRQVADKSSEIPAFRPLLDHGRTVSRGREHPRRSGKVLLARR</sequence>
<gene>
    <name evidence="2" type="ORF">IHE70_37065</name>
</gene>
<evidence type="ECO:0000256" key="1">
    <source>
        <dbReference type="SAM" id="MobiDB-lite"/>
    </source>
</evidence>
<protein>
    <submittedName>
        <fullName evidence="2">Uncharacterized protein</fullName>
    </submittedName>
</protein>
<feature type="compositionally biased region" description="Basic residues" evidence="1">
    <location>
        <begin position="45"/>
        <end position="58"/>
    </location>
</feature>
<feature type="region of interest" description="Disordered" evidence="1">
    <location>
        <begin position="38"/>
        <end position="58"/>
    </location>
</feature>
<dbReference type="GeneID" id="79933401"/>
<comment type="caution">
    <text evidence="2">The sequence shown here is derived from an EMBL/GenBank/DDBJ whole genome shotgun (WGS) entry which is preliminary data.</text>
</comment>
<accession>A0A927QIR3</accession>
<proteinExistence type="predicted"/>
<organism evidence="2 3">
    <name type="scientific">Streptomyces caniscabiei</name>
    <dbReference type="NCBI Taxonomy" id="2746961"/>
    <lineage>
        <taxon>Bacteria</taxon>
        <taxon>Bacillati</taxon>
        <taxon>Actinomycetota</taxon>
        <taxon>Actinomycetes</taxon>
        <taxon>Kitasatosporales</taxon>
        <taxon>Streptomycetaceae</taxon>
        <taxon>Streptomyces</taxon>
    </lineage>
</organism>
<evidence type="ECO:0000313" key="3">
    <source>
        <dbReference type="Proteomes" id="UP000661025"/>
    </source>
</evidence>